<gene>
    <name evidence="7" type="ORF">UU12_C0038G0008</name>
</gene>
<dbReference type="PANTHER" id="PTHR33841">
    <property type="entry name" value="DNA METHYLTRANSFERASE YEEA-RELATED"/>
    <property type="match status" value="1"/>
</dbReference>
<dbReference type="InterPro" id="IPR003356">
    <property type="entry name" value="DNA_methylase_A-5"/>
</dbReference>
<dbReference type="AlphaFoldDB" id="A0A0G0T4W4"/>
<dbReference type="STRING" id="1618563.UU12_C0038G0008"/>
<dbReference type="PROSITE" id="PS00092">
    <property type="entry name" value="N6_MTASE"/>
    <property type="match status" value="1"/>
</dbReference>
<dbReference type="InterPro" id="IPR044946">
    <property type="entry name" value="Restrct_endonuc_typeI_TRD_sf"/>
</dbReference>
<evidence type="ECO:0000313" key="7">
    <source>
        <dbReference type="EMBL" id="KKR69731.1"/>
    </source>
</evidence>
<comment type="caution">
    <text evidence="7">The sequence shown here is derived from an EMBL/GenBank/DDBJ whole genome shotgun (WGS) entry which is preliminary data.</text>
</comment>
<feature type="domain" description="DNA methylase adenine-specific" evidence="6">
    <location>
        <begin position="8"/>
        <end position="160"/>
    </location>
</feature>
<dbReference type="EMBL" id="LBZK01000038">
    <property type="protein sequence ID" value="KKR69731.1"/>
    <property type="molecule type" value="Genomic_DNA"/>
</dbReference>
<keyword evidence="5" id="KW-0238">DNA-binding</keyword>
<dbReference type="GO" id="GO:0003677">
    <property type="term" value="F:DNA binding"/>
    <property type="evidence" value="ECO:0007669"/>
    <property type="project" value="UniProtKB-KW"/>
</dbReference>
<evidence type="ECO:0000259" key="6">
    <source>
        <dbReference type="Pfam" id="PF02384"/>
    </source>
</evidence>
<dbReference type="GO" id="GO:0032259">
    <property type="term" value="P:methylation"/>
    <property type="evidence" value="ECO:0007669"/>
    <property type="project" value="UniProtKB-KW"/>
</dbReference>
<dbReference type="InterPro" id="IPR002052">
    <property type="entry name" value="DNA_methylase_N6_adenine_CS"/>
</dbReference>
<keyword evidence="4" id="KW-0680">Restriction system</keyword>
<evidence type="ECO:0000256" key="1">
    <source>
        <dbReference type="ARBA" id="ARBA00022603"/>
    </source>
</evidence>
<dbReference type="InterPro" id="IPR029063">
    <property type="entry name" value="SAM-dependent_MTases_sf"/>
</dbReference>
<evidence type="ECO:0000256" key="2">
    <source>
        <dbReference type="ARBA" id="ARBA00022679"/>
    </source>
</evidence>
<evidence type="ECO:0000256" key="3">
    <source>
        <dbReference type="ARBA" id="ARBA00022691"/>
    </source>
</evidence>
<keyword evidence="3" id="KW-0949">S-adenosyl-L-methionine</keyword>
<dbReference type="GO" id="GO:0008170">
    <property type="term" value="F:N-methyltransferase activity"/>
    <property type="evidence" value="ECO:0007669"/>
    <property type="project" value="InterPro"/>
</dbReference>
<dbReference type="GO" id="GO:0009307">
    <property type="term" value="P:DNA restriction-modification system"/>
    <property type="evidence" value="ECO:0007669"/>
    <property type="project" value="UniProtKB-KW"/>
</dbReference>
<dbReference type="Gene3D" id="3.40.50.150">
    <property type="entry name" value="Vaccinia Virus protein VP39"/>
    <property type="match status" value="1"/>
</dbReference>
<keyword evidence="2 7" id="KW-0808">Transferase</keyword>
<evidence type="ECO:0000313" key="8">
    <source>
        <dbReference type="Proteomes" id="UP000034562"/>
    </source>
</evidence>
<dbReference type="PANTHER" id="PTHR33841:SF5">
    <property type="entry name" value="DNA METHYLASE (MODIFICATION METHYLASE) (METHYLTRANSFERASE)-RELATED"/>
    <property type="match status" value="1"/>
</dbReference>
<dbReference type="GO" id="GO:0009007">
    <property type="term" value="F:site-specific DNA-methyltransferase (adenine-specific) activity"/>
    <property type="evidence" value="ECO:0007669"/>
    <property type="project" value="UniProtKB-EC"/>
</dbReference>
<evidence type="ECO:0000256" key="5">
    <source>
        <dbReference type="ARBA" id="ARBA00023125"/>
    </source>
</evidence>
<accession>A0A0G0T4W4</accession>
<dbReference type="Pfam" id="PF02384">
    <property type="entry name" value="N6_Mtase"/>
    <property type="match status" value="1"/>
</dbReference>
<dbReference type="PRINTS" id="PR00507">
    <property type="entry name" value="N12N6MTFRASE"/>
</dbReference>
<keyword evidence="1 7" id="KW-0489">Methyltransferase</keyword>
<reference evidence="7 8" key="1">
    <citation type="journal article" date="2015" name="Nature">
        <title>rRNA introns, odd ribosomes, and small enigmatic genomes across a large radiation of phyla.</title>
        <authorList>
            <person name="Brown C.T."/>
            <person name="Hug L.A."/>
            <person name="Thomas B.C."/>
            <person name="Sharon I."/>
            <person name="Castelle C.J."/>
            <person name="Singh A."/>
            <person name="Wilkins M.J."/>
            <person name="Williams K.H."/>
            <person name="Banfield J.F."/>
        </authorList>
    </citation>
    <scope>NUCLEOTIDE SEQUENCE [LARGE SCALE GENOMIC DNA]</scope>
</reference>
<sequence length="594" mass="68396">MTKTQDKKRKQNLGIFYTPQEVVNFIFQILKIWKDKEDEKLKRWQSRKPHAHFPSVIDPACGEGVFLKTAITSGFTGYHPTEKTPYVFGIDLDGDVVNKWEKISILHDLFKGKKDKMLNHFHQQDGLLELPEKVFSYKIGGLKEFDAVVGNPPFGGMGFSSLKGKDTKEVIEILEHLKKFEVLGYKKRKVGNENNQSPLWGDFSWGSMPWGGGSRIPDPKEIESIPIEILFLDRFIQLAKPGGWIAIIIPDGILTSSNSHYVREFLSDKVRKLKEKNKLGQDYKVYLASIETIKKYNFDLIVKSYKKLYNSSGDHMNKSNLVQITKDQTGKEAVMIRVDRSLKNMLEEKPFSRLDVNYWHPKWDNIIQDFRSRVVQKKYLYEYTHNDNWLISTDHVRASKGEKEASNLPVEYYSPAGFLFTGYDISQIPRCSENAFERMKRARPVKDDVLLGGFGMGPTGKSLVICHTPSIKAIVGNIFILRVKDFYDPYVLDVFFKTNYGQAQFNKYKTGVAFNSLSNEEIKYLLVPEFDEKVKKSIHSEYANVTNMHNEAMEAKQEGNVGDYKEKIVIAEKMLRDLIVKTEEVIRGERSDVI</sequence>
<proteinExistence type="predicted"/>
<dbReference type="SUPFAM" id="SSF116734">
    <property type="entry name" value="DNA methylase specificity domain"/>
    <property type="match status" value="1"/>
</dbReference>
<dbReference type="InterPro" id="IPR050953">
    <property type="entry name" value="N4_N6_ade-DNA_methylase"/>
</dbReference>
<dbReference type="Proteomes" id="UP000034562">
    <property type="component" value="Unassembled WGS sequence"/>
</dbReference>
<evidence type="ECO:0000256" key="4">
    <source>
        <dbReference type="ARBA" id="ARBA00022747"/>
    </source>
</evidence>
<dbReference type="Gene3D" id="3.90.220.20">
    <property type="entry name" value="DNA methylase specificity domains"/>
    <property type="match status" value="1"/>
</dbReference>
<name>A0A0G0T4W4_9BACT</name>
<protein>
    <submittedName>
        <fullName evidence="7">Site specific DNA-methyltransferase</fullName>
    </submittedName>
</protein>
<dbReference type="SUPFAM" id="SSF53335">
    <property type="entry name" value="S-adenosyl-L-methionine-dependent methyltransferases"/>
    <property type="match status" value="1"/>
</dbReference>
<organism evidence="7 8">
    <name type="scientific">Candidatus Woesebacteria bacterium GW2011_GWA2_40_7b</name>
    <dbReference type="NCBI Taxonomy" id="1618563"/>
    <lineage>
        <taxon>Bacteria</taxon>
        <taxon>Candidatus Woeseibacteriota</taxon>
    </lineage>
</organism>